<dbReference type="InterPro" id="IPR009770">
    <property type="entry name" value="HGLS"/>
</dbReference>
<dbReference type="GO" id="GO:0051213">
    <property type="term" value="F:dioxygenase activity"/>
    <property type="evidence" value="ECO:0007669"/>
    <property type="project" value="UniProtKB-KW"/>
</dbReference>
<dbReference type="AlphaFoldDB" id="A0AAU7FA47"/>
<dbReference type="CDD" id="cd16350">
    <property type="entry name" value="VOC_like"/>
    <property type="match status" value="1"/>
</dbReference>
<sequence>MSTSTFFAALWADYLALAPQAADIRQLFGGEHVINDHVAFRTFDHSAICLTVLEQPLLELGYRRDAHYEFPDKHLSAWGYIPASADDPLIFLSQLHLAQLSAAAQAIIAPLLAHLPVPCVTGADFFYSGRHWPALSWAQYQALAAESEYAAWLALHGFHANHFTIAVHRLGVSLAEVVDKIAAAGYPMNTAGGVIKGSEDVLLMQAATLAQPVSFDFADAPGQLVPGCYYEFAQRFADESGQLYQGFVAASASRIFESTHLQREWGAT</sequence>
<protein>
    <recommendedName>
        <fullName evidence="6">2-oxoadipate dioxygenase/decarboxylase</fullName>
        <ecNumber evidence="6">1.13.11.93</ecNumber>
    </recommendedName>
    <alternativeName>
        <fullName evidence="7">2-hydroxyglutarate synthase</fullName>
    </alternativeName>
</protein>
<evidence type="ECO:0000256" key="7">
    <source>
        <dbReference type="ARBA" id="ARBA00035045"/>
    </source>
</evidence>
<organism evidence="8">
    <name type="scientific">Chitinibacter mangrovi</name>
    <dbReference type="NCBI Taxonomy" id="3153927"/>
    <lineage>
        <taxon>Bacteria</taxon>
        <taxon>Pseudomonadati</taxon>
        <taxon>Pseudomonadota</taxon>
        <taxon>Betaproteobacteria</taxon>
        <taxon>Neisseriales</taxon>
        <taxon>Chitinibacteraceae</taxon>
        <taxon>Chitinibacter</taxon>
    </lineage>
</organism>
<dbReference type="PANTHER" id="PTHR31136">
    <property type="entry name" value="DUF1338 DOMAIN-CONTAINING PROTEIN"/>
    <property type="match status" value="1"/>
</dbReference>
<comment type="similarity">
    <text evidence="5">Belongs to the 2-oxoadipate dioxygenase/decarboxylase family.</text>
</comment>
<dbReference type="Pfam" id="PF07063">
    <property type="entry name" value="HGLS"/>
    <property type="match status" value="1"/>
</dbReference>
<dbReference type="EC" id="1.13.11.93" evidence="6"/>
<gene>
    <name evidence="8" type="ORF">ABHF33_16230</name>
</gene>
<proteinExistence type="inferred from homology"/>
<keyword evidence="3" id="KW-0560">Oxidoreductase</keyword>
<evidence type="ECO:0000256" key="6">
    <source>
        <dbReference type="ARBA" id="ARBA00035023"/>
    </source>
</evidence>
<evidence type="ECO:0000256" key="2">
    <source>
        <dbReference type="ARBA" id="ARBA00022964"/>
    </source>
</evidence>
<dbReference type="RefSeq" id="WP_348944925.1">
    <property type="nucleotide sequence ID" value="NZ_CP157355.1"/>
</dbReference>
<reference evidence="8" key="1">
    <citation type="submission" date="2024-05" db="EMBL/GenBank/DDBJ databases">
        <authorList>
            <person name="Yang L."/>
            <person name="Pan L."/>
        </authorList>
    </citation>
    <scope>NUCLEOTIDE SEQUENCE</scope>
    <source>
        <strain evidence="8">FCG-7</strain>
    </source>
</reference>
<evidence type="ECO:0000256" key="3">
    <source>
        <dbReference type="ARBA" id="ARBA00023002"/>
    </source>
</evidence>
<dbReference type="KEGG" id="cmav:ABHF33_16230"/>
<dbReference type="EMBL" id="CP157355">
    <property type="protein sequence ID" value="XBM00578.1"/>
    <property type="molecule type" value="Genomic_DNA"/>
</dbReference>
<keyword evidence="2" id="KW-0223">Dioxygenase</keyword>
<dbReference type="PANTHER" id="PTHR31136:SF5">
    <property type="entry name" value="2-OXOADIPATE DIOXYGENASE_DECARBOXYLASE, CHLOROPLASTIC"/>
    <property type="match status" value="1"/>
</dbReference>
<dbReference type="Gene3D" id="3.10.180.50">
    <property type="match status" value="1"/>
</dbReference>
<name>A0AAU7FA47_9NEIS</name>
<accession>A0AAU7FA47</accession>
<evidence type="ECO:0000256" key="5">
    <source>
        <dbReference type="ARBA" id="ARBA00035013"/>
    </source>
</evidence>
<evidence type="ECO:0000256" key="1">
    <source>
        <dbReference type="ARBA" id="ARBA00001954"/>
    </source>
</evidence>
<keyword evidence="4" id="KW-0408">Iron</keyword>
<evidence type="ECO:0000313" key="8">
    <source>
        <dbReference type="EMBL" id="XBM00578.1"/>
    </source>
</evidence>
<dbReference type="SMART" id="SM01150">
    <property type="entry name" value="DUF1338"/>
    <property type="match status" value="1"/>
</dbReference>
<comment type="cofactor">
    <cofactor evidence="1">
        <name>Fe(2+)</name>
        <dbReference type="ChEBI" id="CHEBI:29033"/>
    </cofactor>
</comment>
<evidence type="ECO:0000256" key="4">
    <source>
        <dbReference type="ARBA" id="ARBA00023004"/>
    </source>
</evidence>